<dbReference type="Pfam" id="PF10109">
    <property type="entry name" value="Phage_TAC_7"/>
    <property type="match status" value="1"/>
</dbReference>
<reference evidence="1" key="2">
    <citation type="submission" date="2020-09" db="EMBL/GenBank/DDBJ databases">
        <authorList>
            <person name="Sun Q."/>
            <person name="Zhou Y."/>
        </authorList>
    </citation>
    <scope>NUCLEOTIDE SEQUENCE</scope>
    <source>
        <strain evidence="1">CGMCC 1.12919</strain>
    </source>
</reference>
<gene>
    <name evidence="1" type="ORF">GCM10010994_60440</name>
</gene>
<reference evidence="1" key="1">
    <citation type="journal article" date="2014" name="Int. J. Syst. Evol. Microbiol.">
        <title>Complete genome sequence of Corynebacterium casei LMG S-19264T (=DSM 44701T), isolated from a smear-ripened cheese.</title>
        <authorList>
            <consortium name="US DOE Joint Genome Institute (JGI-PGF)"/>
            <person name="Walter F."/>
            <person name="Albersmeier A."/>
            <person name="Kalinowski J."/>
            <person name="Ruckert C."/>
        </authorList>
    </citation>
    <scope>NUCLEOTIDE SEQUENCE</scope>
    <source>
        <strain evidence="1">CGMCC 1.12919</strain>
    </source>
</reference>
<evidence type="ECO:0008006" key="3">
    <source>
        <dbReference type="Google" id="ProtNLM"/>
    </source>
</evidence>
<dbReference type="Proteomes" id="UP000637002">
    <property type="component" value="Unassembled WGS sequence"/>
</dbReference>
<comment type="caution">
    <text evidence="1">The sequence shown here is derived from an EMBL/GenBank/DDBJ whole genome shotgun (WGS) entry which is preliminary data.</text>
</comment>
<keyword evidence="2" id="KW-1185">Reference proteome</keyword>
<evidence type="ECO:0000313" key="2">
    <source>
        <dbReference type="Proteomes" id="UP000637002"/>
    </source>
</evidence>
<accession>A0A916UZ54</accession>
<name>A0A916UZ54_9HYPH</name>
<dbReference type="EMBL" id="BMGG01000019">
    <property type="protein sequence ID" value="GGC94583.1"/>
    <property type="molecule type" value="Genomic_DNA"/>
</dbReference>
<organism evidence="1 2">
    <name type="scientific">Chelatococcus reniformis</name>
    <dbReference type="NCBI Taxonomy" id="1494448"/>
    <lineage>
        <taxon>Bacteria</taxon>
        <taxon>Pseudomonadati</taxon>
        <taxon>Pseudomonadota</taxon>
        <taxon>Alphaproteobacteria</taxon>
        <taxon>Hyphomicrobiales</taxon>
        <taxon>Chelatococcaceae</taxon>
        <taxon>Chelatococcus</taxon>
    </lineage>
</organism>
<sequence length="113" mass="11925">MADEAQPASLSFSLSRPIKVANEERTTLTFREPTAGDIIAVGNPVIVDFDADPVRITHDGKFMSGMISRLGNVPLSAVAAMAPQDWVGCAWLLTSFFMPALGMSPAASSSEPA</sequence>
<proteinExistence type="predicted"/>
<protein>
    <recommendedName>
        <fullName evidence="3">Phage tail assembly protein</fullName>
    </recommendedName>
</protein>
<evidence type="ECO:0000313" key="1">
    <source>
        <dbReference type="EMBL" id="GGC94583.1"/>
    </source>
</evidence>
<dbReference type="InterPro" id="IPR019289">
    <property type="entry name" value="Phage_tail_E/E"/>
</dbReference>
<dbReference type="AlphaFoldDB" id="A0A916UZ54"/>
<dbReference type="RefSeq" id="WP_188612912.1">
    <property type="nucleotide sequence ID" value="NZ_BMGG01000019.1"/>
</dbReference>